<evidence type="ECO:0000256" key="1">
    <source>
        <dbReference type="SAM" id="Phobius"/>
    </source>
</evidence>
<keyword evidence="3" id="KW-1185">Reference proteome</keyword>
<keyword evidence="1" id="KW-1133">Transmembrane helix</keyword>
<sequence>MRDFDYLLAILIMAAATLLLRALPFLARHWLLHQPRFQRLAQRLPVAMMVLLTLYAMGIQQWQQWQQALPSLLGVTVVAGLQLWRRQPLLSILAGTACYMLLVNLGIGR</sequence>
<feature type="transmembrane region" description="Helical" evidence="1">
    <location>
        <begin position="44"/>
        <end position="62"/>
    </location>
</feature>
<name>A0ABV8CQ23_9GAMM</name>
<dbReference type="PIRSF" id="PIRSF003203">
    <property type="entry name" value="AzlD"/>
    <property type="match status" value="1"/>
</dbReference>
<dbReference type="EMBL" id="JBHSAF010000014">
    <property type="protein sequence ID" value="MFC3914213.1"/>
    <property type="molecule type" value="Genomic_DNA"/>
</dbReference>
<evidence type="ECO:0000313" key="2">
    <source>
        <dbReference type="EMBL" id="MFC3914213.1"/>
    </source>
</evidence>
<evidence type="ECO:0000313" key="3">
    <source>
        <dbReference type="Proteomes" id="UP001595692"/>
    </source>
</evidence>
<keyword evidence="1" id="KW-0812">Transmembrane</keyword>
<dbReference type="Proteomes" id="UP001595692">
    <property type="component" value="Unassembled WGS sequence"/>
</dbReference>
<proteinExistence type="predicted"/>
<organism evidence="2 3">
    <name type="scientific">Pseudaeromonas sharmana</name>
    <dbReference type="NCBI Taxonomy" id="328412"/>
    <lineage>
        <taxon>Bacteria</taxon>
        <taxon>Pseudomonadati</taxon>
        <taxon>Pseudomonadota</taxon>
        <taxon>Gammaproteobacteria</taxon>
        <taxon>Aeromonadales</taxon>
        <taxon>Aeromonadaceae</taxon>
        <taxon>Pseudaeromonas</taxon>
    </lineage>
</organism>
<feature type="transmembrane region" description="Helical" evidence="1">
    <location>
        <begin position="6"/>
        <end position="23"/>
    </location>
</feature>
<feature type="transmembrane region" description="Helical" evidence="1">
    <location>
        <begin position="89"/>
        <end position="107"/>
    </location>
</feature>
<dbReference type="Pfam" id="PF05437">
    <property type="entry name" value="AzlD"/>
    <property type="match status" value="1"/>
</dbReference>
<reference evidence="3" key="1">
    <citation type="journal article" date="2019" name="Int. J. Syst. Evol. Microbiol.">
        <title>The Global Catalogue of Microorganisms (GCM) 10K type strain sequencing project: providing services to taxonomists for standard genome sequencing and annotation.</title>
        <authorList>
            <consortium name="The Broad Institute Genomics Platform"/>
            <consortium name="The Broad Institute Genome Sequencing Center for Infectious Disease"/>
            <person name="Wu L."/>
            <person name="Ma J."/>
        </authorList>
    </citation>
    <scope>NUCLEOTIDE SEQUENCE [LARGE SCALE GENOMIC DNA]</scope>
    <source>
        <strain evidence="3">CCUG 54939</strain>
    </source>
</reference>
<protein>
    <submittedName>
        <fullName evidence="2">Branched-chain amino acid transporter permease</fullName>
    </submittedName>
</protein>
<gene>
    <name evidence="2" type="ORF">ACFOSS_12130</name>
</gene>
<comment type="caution">
    <text evidence="2">The sequence shown here is derived from an EMBL/GenBank/DDBJ whole genome shotgun (WGS) entry which is preliminary data.</text>
</comment>
<dbReference type="RefSeq" id="WP_377152850.1">
    <property type="nucleotide sequence ID" value="NZ_JBHSAF010000014.1"/>
</dbReference>
<dbReference type="InterPro" id="IPR008407">
    <property type="entry name" value="Brnchd-chn_aa_trnsp_AzlD"/>
</dbReference>
<accession>A0ABV8CQ23</accession>
<keyword evidence="1" id="KW-0472">Membrane</keyword>